<reference evidence="1" key="1">
    <citation type="journal article" date="2022" name="bioRxiv">
        <title>Sequencing and chromosome-scale assembly of the giantPleurodeles waltlgenome.</title>
        <authorList>
            <person name="Brown T."/>
            <person name="Elewa A."/>
            <person name="Iarovenko S."/>
            <person name="Subramanian E."/>
            <person name="Araus A.J."/>
            <person name="Petzold A."/>
            <person name="Susuki M."/>
            <person name="Suzuki K.-i.T."/>
            <person name="Hayashi T."/>
            <person name="Toyoda A."/>
            <person name="Oliveira C."/>
            <person name="Osipova E."/>
            <person name="Leigh N.D."/>
            <person name="Simon A."/>
            <person name="Yun M.H."/>
        </authorList>
    </citation>
    <scope>NUCLEOTIDE SEQUENCE</scope>
    <source>
        <strain evidence="1">20211129_DDA</strain>
        <tissue evidence="1">Liver</tissue>
    </source>
</reference>
<organism evidence="1 2">
    <name type="scientific">Pleurodeles waltl</name>
    <name type="common">Iberian ribbed newt</name>
    <dbReference type="NCBI Taxonomy" id="8319"/>
    <lineage>
        <taxon>Eukaryota</taxon>
        <taxon>Metazoa</taxon>
        <taxon>Chordata</taxon>
        <taxon>Craniata</taxon>
        <taxon>Vertebrata</taxon>
        <taxon>Euteleostomi</taxon>
        <taxon>Amphibia</taxon>
        <taxon>Batrachia</taxon>
        <taxon>Caudata</taxon>
        <taxon>Salamandroidea</taxon>
        <taxon>Salamandridae</taxon>
        <taxon>Pleurodelinae</taxon>
        <taxon>Pleurodeles</taxon>
    </lineage>
</organism>
<proteinExistence type="predicted"/>
<dbReference type="EMBL" id="JANPWB010000008">
    <property type="protein sequence ID" value="KAJ1164492.1"/>
    <property type="molecule type" value="Genomic_DNA"/>
</dbReference>
<dbReference type="Proteomes" id="UP001066276">
    <property type="component" value="Chromosome 4_2"/>
</dbReference>
<evidence type="ECO:0000313" key="1">
    <source>
        <dbReference type="EMBL" id="KAJ1164492.1"/>
    </source>
</evidence>
<dbReference type="AlphaFoldDB" id="A0AAV7SKC3"/>
<evidence type="ECO:0000313" key="2">
    <source>
        <dbReference type="Proteomes" id="UP001066276"/>
    </source>
</evidence>
<name>A0AAV7SKC3_PLEWA</name>
<gene>
    <name evidence="1" type="ORF">NDU88_004929</name>
</gene>
<protein>
    <submittedName>
        <fullName evidence="1">Uncharacterized protein</fullName>
    </submittedName>
</protein>
<comment type="caution">
    <text evidence="1">The sequence shown here is derived from an EMBL/GenBank/DDBJ whole genome shotgun (WGS) entry which is preliminary data.</text>
</comment>
<accession>A0AAV7SKC3</accession>
<sequence length="79" mass="9934">MVYYVSFYVHRDLMHSAVYLKRRESDTRVRSHRWKDFILLRDALRSYRRQYTLCKQSHRYDRNASRRRIKSFLDYRIGA</sequence>
<keyword evidence="2" id="KW-1185">Reference proteome</keyword>